<feature type="domain" description="FAD-dependent oxidoreductase 2 FAD-binding" evidence="12">
    <location>
        <begin position="6"/>
        <end position="393"/>
    </location>
</feature>
<dbReference type="Gene3D" id="3.50.50.60">
    <property type="entry name" value="FAD/NAD(P)-binding domain"/>
    <property type="match status" value="1"/>
</dbReference>
<comment type="function">
    <text evidence="11">Catalyzes the oxidation of L-aspartate to iminoaspartate.</text>
</comment>
<dbReference type="EC" id="1.4.3.16" evidence="4 10"/>
<dbReference type="STRING" id="159291.SAMN05920897_109113"/>
<dbReference type="SUPFAM" id="SSF51905">
    <property type="entry name" value="FAD/NAD(P)-binding domain"/>
    <property type="match status" value="1"/>
</dbReference>
<dbReference type="InterPro" id="IPR027477">
    <property type="entry name" value="Succ_DH/fumarate_Rdtase_cat_sf"/>
</dbReference>
<evidence type="ECO:0000256" key="11">
    <source>
        <dbReference type="RuleBase" id="RU362049"/>
    </source>
</evidence>
<dbReference type="Gene3D" id="3.90.700.10">
    <property type="entry name" value="Succinate dehydrogenase/fumarate reductase flavoprotein, catalytic domain"/>
    <property type="match status" value="1"/>
</dbReference>
<evidence type="ECO:0000256" key="9">
    <source>
        <dbReference type="ARBA" id="ARBA00048305"/>
    </source>
</evidence>
<dbReference type="InterPro" id="IPR015939">
    <property type="entry name" value="Fum_Rdtase/Succ_DH_flav-like_C"/>
</dbReference>
<evidence type="ECO:0000256" key="2">
    <source>
        <dbReference type="ARBA" id="ARBA00004950"/>
    </source>
</evidence>
<evidence type="ECO:0000313" key="14">
    <source>
        <dbReference type="EMBL" id="SIQ48256.1"/>
    </source>
</evidence>
<evidence type="ECO:0000313" key="15">
    <source>
        <dbReference type="Proteomes" id="UP000186400"/>
    </source>
</evidence>
<keyword evidence="8 11" id="KW-0560">Oxidoreductase</keyword>
<keyword evidence="5 11" id="KW-0285">Flavoprotein</keyword>
<dbReference type="UniPathway" id="UPA00253">
    <property type="reaction ID" value="UER00326"/>
</dbReference>
<reference evidence="14 15" key="1">
    <citation type="submission" date="2017-01" db="EMBL/GenBank/DDBJ databases">
        <authorList>
            <person name="Mah S.A."/>
            <person name="Swanson W.J."/>
            <person name="Moy G.W."/>
            <person name="Vacquier V.D."/>
        </authorList>
    </citation>
    <scope>NUCLEOTIDE SEQUENCE [LARGE SCALE GENOMIC DNA]</scope>
    <source>
        <strain evidence="14 15">ASpG1</strain>
    </source>
</reference>
<comment type="cofactor">
    <cofactor evidence="1 11">
        <name>FAD</name>
        <dbReference type="ChEBI" id="CHEBI:57692"/>
    </cofactor>
</comment>
<dbReference type="Pfam" id="PF00890">
    <property type="entry name" value="FAD_binding_2"/>
    <property type="match status" value="1"/>
</dbReference>
<dbReference type="GO" id="GO:0008734">
    <property type="term" value="F:L-aspartate oxidase activity"/>
    <property type="evidence" value="ECO:0007669"/>
    <property type="project" value="UniProtKB-UniRule"/>
</dbReference>
<comment type="catalytic activity">
    <reaction evidence="9">
        <text>L-aspartate + O2 = iminosuccinate + H2O2</text>
        <dbReference type="Rhea" id="RHEA:25876"/>
        <dbReference type="ChEBI" id="CHEBI:15379"/>
        <dbReference type="ChEBI" id="CHEBI:16240"/>
        <dbReference type="ChEBI" id="CHEBI:29991"/>
        <dbReference type="ChEBI" id="CHEBI:77875"/>
        <dbReference type="EC" id="1.4.3.16"/>
    </reaction>
    <physiologicalReaction direction="left-to-right" evidence="9">
        <dbReference type="Rhea" id="RHEA:25877"/>
    </physiologicalReaction>
</comment>
<evidence type="ECO:0000259" key="13">
    <source>
        <dbReference type="Pfam" id="PF02910"/>
    </source>
</evidence>
<dbReference type="Proteomes" id="UP000186400">
    <property type="component" value="Unassembled WGS sequence"/>
</dbReference>
<dbReference type="Gene3D" id="1.20.58.100">
    <property type="entry name" value="Fumarate reductase/succinate dehydrogenase flavoprotein-like, C-terminal domain"/>
    <property type="match status" value="1"/>
</dbReference>
<evidence type="ECO:0000256" key="7">
    <source>
        <dbReference type="ARBA" id="ARBA00022827"/>
    </source>
</evidence>
<dbReference type="InterPro" id="IPR005288">
    <property type="entry name" value="NadB"/>
</dbReference>
<dbReference type="InterPro" id="IPR036188">
    <property type="entry name" value="FAD/NAD-bd_sf"/>
</dbReference>
<evidence type="ECO:0000259" key="12">
    <source>
        <dbReference type="Pfam" id="PF00890"/>
    </source>
</evidence>
<feature type="domain" description="Fumarate reductase/succinate dehydrogenase flavoprotein-like C-terminal" evidence="13">
    <location>
        <begin position="446"/>
        <end position="519"/>
    </location>
</feature>
<evidence type="ECO:0000256" key="10">
    <source>
        <dbReference type="NCBIfam" id="TIGR00551"/>
    </source>
</evidence>
<dbReference type="GO" id="GO:0005737">
    <property type="term" value="C:cytoplasm"/>
    <property type="evidence" value="ECO:0007669"/>
    <property type="project" value="UniProtKB-SubCell"/>
</dbReference>
<dbReference type="SUPFAM" id="SSF56425">
    <property type="entry name" value="Succinate dehydrogenase/fumarate reductase flavoprotein, catalytic domain"/>
    <property type="match status" value="1"/>
</dbReference>
<sequence length="521" mass="57083">MEHVYDALIVGCGIAGLSCAIRLKETGCSVVVITKADTLLETNTRYAQGGVVSACPDDSAELLGEDIIRAGGGYNRRDAVEIFAREAPELVQNFLVDRVGAKLVKTAEGTLHYTGEAAHSVRRVAHDNDRTGKTLQQALLARAQALGIPLVTGRTAVDIITNDHHSDDVQEVFADREVMGLYVLDNASGTVETWCAHAVVLATGGGGNLFHHTTNPALATGDGISMAHRAGAETIHMEFVQFHPTCFFHSDIKRFLISEALRGEGGRIVDHRGRPFMKEYSPLADLAPRDVVSRAIYDRMARSGRECMFLDLSTYYSGRESIRERFPTIYETCLQGGVDISCEPIPIVPAAHYLCGGVKADLFGRASVKNLYALGEVACTGLHGANRLASTSLLEGVFWGLRAADDIASREQAIKLSRLEALREWEAPSSSEEVDPLLVDQDMKLIQLTMWNYAGIIRTERGLRRADADLAYHTHRIMKFYRQARVNRRILELRNAVVSASLIVKGALRNKASAGCHHRMS</sequence>
<evidence type="ECO:0000256" key="6">
    <source>
        <dbReference type="ARBA" id="ARBA00022642"/>
    </source>
</evidence>
<dbReference type="PANTHER" id="PTHR42716">
    <property type="entry name" value="L-ASPARTATE OXIDASE"/>
    <property type="match status" value="1"/>
</dbReference>
<dbReference type="InterPro" id="IPR003953">
    <property type="entry name" value="FAD-dep_OxRdtase_2_FAD-bd"/>
</dbReference>
<dbReference type="InterPro" id="IPR037099">
    <property type="entry name" value="Fum_R/Succ_DH_flav-like_C_sf"/>
</dbReference>
<accession>A0A1N6T548</accession>
<protein>
    <recommendedName>
        <fullName evidence="4 10">L-aspartate oxidase</fullName>
        <ecNumber evidence="4 10">1.4.3.16</ecNumber>
    </recommendedName>
</protein>
<gene>
    <name evidence="14" type="ORF">SAMN05920897_109113</name>
</gene>
<name>A0A1N6T548_9SPIO</name>
<dbReference type="EMBL" id="FTMS01000009">
    <property type="protein sequence ID" value="SIQ48256.1"/>
    <property type="molecule type" value="Genomic_DNA"/>
</dbReference>
<keyword evidence="15" id="KW-1185">Reference proteome</keyword>
<dbReference type="SUPFAM" id="SSF46977">
    <property type="entry name" value="Succinate dehydrogenase/fumarate reductase flavoprotein C-terminal domain"/>
    <property type="match status" value="1"/>
</dbReference>
<evidence type="ECO:0000256" key="4">
    <source>
        <dbReference type="ARBA" id="ARBA00012173"/>
    </source>
</evidence>
<comment type="similarity">
    <text evidence="3 11">Belongs to the FAD-dependent oxidoreductase 2 family. NadB subfamily.</text>
</comment>
<dbReference type="PRINTS" id="PR00368">
    <property type="entry name" value="FADPNR"/>
</dbReference>
<dbReference type="Pfam" id="PF02910">
    <property type="entry name" value="Succ_DH_flav_C"/>
    <property type="match status" value="1"/>
</dbReference>
<dbReference type="GO" id="GO:0009435">
    <property type="term" value="P:NAD+ biosynthetic process"/>
    <property type="evidence" value="ECO:0007669"/>
    <property type="project" value="UniProtKB-UniPathway"/>
</dbReference>
<keyword evidence="6 11" id="KW-0662">Pyridine nucleotide biosynthesis</keyword>
<comment type="subcellular location">
    <subcellularLocation>
        <location evidence="11">Cytoplasm</location>
    </subcellularLocation>
</comment>
<dbReference type="NCBIfam" id="TIGR00551">
    <property type="entry name" value="nadB"/>
    <property type="match status" value="1"/>
</dbReference>
<dbReference type="PANTHER" id="PTHR42716:SF2">
    <property type="entry name" value="L-ASPARTATE OXIDASE, CHLOROPLASTIC"/>
    <property type="match status" value="1"/>
</dbReference>
<dbReference type="AlphaFoldDB" id="A0A1N6T548"/>
<evidence type="ECO:0000256" key="5">
    <source>
        <dbReference type="ARBA" id="ARBA00022630"/>
    </source>
</evidence>
<organism evidence="14 15">
    <name type="scientific">Alkalispirochaeta americana</name>
    <dbReference type="NCBI Taxonomy" id="159291"/>
    <lineage>
        <taxon>Bacteria</taxon>
        <taxon>Pseudomonadati</taxon>
        <taxon>Spirochaetota</taxon>
        <taxon>Spirochaetia</taxon>
        <taxon>Spirochaetales</taxon>
        <taxon>Spirochaetaceae</taxon>
        <taxon>Alkalispirochaeta</taxon>
    </lineage>
</organism>
<evidence type="ECO:0000256" key="1">
    <source>
        <dbReference type="ARBA" id="ARBA00001974"/>
    </source>
</evidence>
<dbReference type="OrthoDB" id="9806724at2"/>
<keyword evidence="7 11" id="KW-0274">FAD</keyword>
<evidence type="ECO:0000256" key="8">
    <source>
        <dbReference type="ARBA" id="ARBA00023002"/>
    </source>
</evidence>
<proteinExistence type="inferred from homology"/>
<comment type="pathway">
    <text evidence="2 11">Cofactor biosynthesis; NAD(+) biosynthesis; iminoaspartate from L-aspartate (oxidase route): step 1/1.</text>
</comment>
<dbReference type="RefSeq" id="WP_076488820.1">
    <property type="nucleotide sequence ID" value="NZ_FTMS01000009.1"/>
</dbReference>
<dbReference type="FunFam" id="3.90.700.10:FF:000002">
    <property type="entry name" value="L-aspartate oxidase"/>
    <property type="match status" value="1"/>
</dbReference>
<evidence type="ECO:0000256" key="3">
    <source>
        <dbReference type="ARBA" id="ARBA00008562"/>
    </source>
</evidence>